<evidence type="ECO:0000313" key="2">
    <source>
        <dbReference type="Proteomes" id="UP000442469"/>
    </source>
</evidence>
<dbReference type="Proteomes" id="UP000442469">
    <property type="component" value="Unassembled WGS sequence"/>
</dbReference>
<name>A0A6N8EUR7_PAEMA</name>
<accession>A0A6N8EUR7</accession>
<comment type="caution">
    <text evidence="1">The sequence shown here is derived from an EMBL/GenBank/DDBJ whole genome shotgun (WGS) entry which is preliminary data.</text>
</comment>
<gene>
    <name evidence="1" type="ORF">GNQ08_13090</name>
</gene>
<reference evidence="1 2" key="1">
    <citation type="submission" date="2019-11" db="EMBL/GenBank/DDBJ databases">
        <title>Draft genome sequences of five Paenibacillus species of dairy origin.</title>
        <authorList>
            <person name="Olajide A.M."/>
            <person name="Chen S."/>
            <person name="Lapointe G."/>
        </authorList>
    </citation>
    <scope>NUCLEOTIDE SEQUENCE [LARGE SCALE GENOMIC DNA]</scope>
    <source>
        <strain evidence="1 2">3CT49</strain>
    </source>
</reference>
<proteinExistence type="predicted"/>
<protein>
    <submittedName>
        <fullName evidence="1">Uncharacterized protein</fullName>
    </submittedName>
</protein>
<evidence type="ECO:0000313" key="1">
    <source>
        <dbReference type="EMBL" id="MUG23334.1"/>
    </source>
</evidence>
<dbReference type="EMBL" id="WNZZ01000008">
    <property type="protein sequence ID" value="MUG23334.1"/>
    <property type="molecule type" value="Genomic_DNA"/>
</dbReference>
<dbReference type="AlphaFoldDB" id="A0A6N8EUR7"/>
<organism evidence="1 2">
    <name type="scientific">Paenibacillus macerans</name>
    <name type="common">Bacillus macerans</name>
    <dbReference type="NCBI Taxonomy" id="44252"/>
    <lineage>
        <taxon>Bacteria</taxon>
        <taxon>Bacillati</taxon>
        <taxon>Bacillota</taxon>
        <taxon>Bacilli</taxon>
        <taxon>Bacillales</taxon>
        <taxon>Paenibacillaceae</taxon>
        <taxon>Paenibacillus</taxon>
    </lineage>
</organism>
<sequence length="186" mass="22136">MELRESNETIEFPEICPYAYAYVFWRKSLLKEEHFYGFNSLRTSLISDVAPLLIRELLEYFSDQVVNYQMKIRRSIDMGGLSWILEKLVLQFCENFFCAWMETAGKRSKEISVPSWKEIENMRDRSFPDVAFKYNFDESSSSSSIEYYHLQNREPLLTNKCNCPNNNTRELINLYTYVQNTSFVNK</sequence>
<dbReference type="RefSeq" id="WP_155620098.1">
    <property type="nucleotide sequence ID" value="NZ_CP086393.1"/>
</dbReference>